<gene>
    <name evidence="1" type="ORF">ACFFVF_03780</name>
</gene>
<name>A0ABV5GJR6_9FLAO</name>
<proteinExistence type="predicted"/>
<organism evidence="1 2">
    <name type="scientific">Flavobacterium jumunjinense</name>
    <dbReference type="NCBI Taxonomy" id="998845"/>
    <lineage>
        <taxon>Bacteria</taxon>
        <taxon>Pseudomonadati</taxon>
        <taxon>Bacteroidota</taxon>
        <taxon>Flavobacteriia</taxon>
        <taxon>Flavobacteriales</taxon>
        <taxon>Flavobacteriaceae</taxon>
        <taxon>Flavobacterium</taxon>
    </lineage>
</organism>
<accession>A0ABV5GJR6</accession>
<dbReference type="EMBL" id="JBHMEY010000008">
    <property type="protein sequence ID" value="MFB9095621.1"/>
    <property type="molecule type" value="Genomic_DNA"/>
</dbReference>
<sequence length="52" mass="6159">MNNKASQQQELLGHPKGLFYLFFAELWERFSFYGIRALLMLYTVNEIFKALA</sequence>
<comment type="caution">
    <text evidence="1">The sequence shown here is derived from an EMBL/GenBank/DDBJ whole genome shotgun (WGS) entry which is preliminary data.</text>
</comment>
<dbReference type="Proteomes" id="UP001589607">
    <property type="component" value="Unassembled WGS sequence"/>
</dbReference>
<dbReference type="RefSeq" id="WP_236458377.1">
    <property type="nucleotide sequence ID" value="NZ_CP091285.1"/>
</dbReference>
<dbReference type="InterPro" id="IPR036259">
    <property type="entry name" value="MFS_trans_sf"/>
</dbReference>
<evidence type="ECO:0000313" key="1">
    <source>
        <dbReference type="EMBL" id="MFB9095621.1"/>
    </source>
</evidence>
<reference evidence="1 2" key="1">
    <citation type="submission" date="2024-09" db="EMBL/GenBank/DDBJ databases">
        <authorList>
            <person name="Sun Q."/>
            <person name="Mori K."/>
        </authorList>
    </citation>
    <scope>NUCLEOTIDE SEQUENCE [LARGE SCALE GENOMIC DNA]</scope>
    <source>
        <strain evidence="1 2">CECT 7955</strain>
    </source>
</reference>
<evidence type="ECO:0008006" key="3">
    <source>
        <dbReference type="Google" id="ProtNLM"/>
    </source>
</evidence>
<keyword evidence="2" id="KW-1185">Reference proteome</keyword>
<dbReference type="Gene3D" id="1.20.1250.20">
    <property type="entry name" value="MFS general substrate transporter like domains"/>
    <property type="match status" value="1"/>
</dbReference>
<protein>
    <recommendedName>
        <fullName evidence="3">Proton-dependent oligopeptide transporter, POT family</fullName>
    </recommendedName>
</protein>
<evidence type="ECO:0000313" key="2">
    <source>
        <dbReference type="Proteomes" id="UP001589607"/>
    </source>
</evidence>